<evidence type="ECO:0000313" key="5">
    <source>
        <dbReference type="Proteomes" id="UP000284434"/>
    </source>
</evidence>
<evidence type="ECO:0000313" key="4">
    <source>
        <dbReference type="Proteomes" id="UP000283426"/>
    </source>
</evidence>
<dbReference type="PROSITE" id="PS51257">
    <property type="entry name" value="PROKAR_LIPOPROTEIN"/>
    <property type="match status" value="1"/>
</dbReference>
<dbReference type="InterPro" id="IPR032299">
    <property type="entry name" value="DUF4843"/>
</dbReference>
<evidence type="ECO:0000313" key="3">
    <source>
        <dbReference type="EMBL" id="RGY06207.1"/>
    </source>
</evidence>
<sequence>MRIMKYLYTIVMAMLVLASCSENERMVYTDTPGIYFPDYVVGADSLVYSFRMKDTDRDTIQIHVKLLGDLLDEAGEYEVIVSENSSAVAGKHYETLQHRFTYEADKSVSSFPVVVMKPGAELDEATVMLELSLKATESLSLGYPDRVNMRLMITNQLVKPAYWDMPLALYFGEYSKVKHQRCILLMGHDFPLTKEELIGWGGLNYYSYWMQQGRVVCEYYATHTEYDEDGNLITVWNPF</sequence>
<feature type="chain" id="PRO_5036079328" evidence="1">
    <location>
        <begin position="19"/>
        <end position="239"/>
    </location>
</feature>
<proteinExistence type="predicted"/>
<evidence type="ECO:0000256" key="1">
    <source>
        <dbReference type="SAM" id="SignalP"/>
    </source>
</evidence>
<gene>
    <name evidence="2" type="ORF">DWW24_07705</name>
    <name evidence="3" type="ORF">DXA53_10100</name>
</gene>
<evidence type="ECO:0000313" key="2">
    <source>
        <dbReference type="EMBL" id="RGV27187.1"/>
    </source>
</evidence>
<accession>A0A3D4ZD78</accession>
<dbReference type="Proteomes" id="UP000283426">
    <property type="component" value="Unassembled WGS sequence"/>
</dbReference>
<dbReference type="EMBL" id="QRYW01000014">
    <property type="protein sequence ID" value="RGV27187.1"/>
    <property type="molecule type" value="Genomic_DNA"/>
</dbReference>
<protein>
    <submittedName>
        <fullName evidence="2">DUF4843 domain-containing protein</fullName>
    </submittedName>
</protein>
<dbReference type="AlphaFoldDB" id="A0A3D4ZD78"/>
<dbReference type="Proteomes" id="UP000284434">
    <property type="component" value="Unassembled WGS sequence"/>
</dbReference>
<keyword evidence="1" id="KW-0732">Signal</keyword>
<dbReference type="Pfam" id="PF16132">
    <property type="entry name" value="DUF4843"/>
    <property type="match status" value="1"/>
</dbReference>
<feature type="signal peptide" evidence="1">
    <location>
        <begin position="1"/>
        <end position="18"/>
    </location>
</feature>
<reference evidence="4 5" key="1">
    <citation type="submission" date="2018-08" db="EMBL/GenBank/DDBJ databases">
        <title>A genome reference for cultivated species of the human gut microbiota.</title>
        <authorList>
            <person name="Zou Y."/>
            <person name="Xue W."/>
            <person name="Luo G."/>
        </authorList>
    </citation>
    <scope>NUCLEOTIDE SEQUENCE [LARGE SCALE GENOMIC DNA]</scope>
    <source>
        <strain evidence="2 4">AF14-6AC</strain>
        <strain evidence="3 5">OF03-11</strain>
    </source>
</reference>
<name>A0A3D4ZD78_9BACT</name>
<comment type="caution">
    <text evidence="2">The sequence shown here is derived from an EMBL/GenBank/DDBJ whole genome shotgun (WGS) entry which is preliminary data.</text>
</comment>
<organism evidence="2 4">
    <name type="scientific">Odoribacter splanchnicus</name>
    <dbReference type="NCBI Taxonomy" id="28118"/>
    <lineage>
        <taxon>Bacteria</taxon>
        <taxon>Pseudomonadati</taxon>
        <taxon>Bacteroidota</taxon>
        <taxon>Bacteroidia</taxon>
        <taxon>Bacteroidales</taxon>
        <taxon>Odoribacteraceae</taxon>
        <taxon>Odoribacter</taxon>
    </lineage>
</organism>
<dbReference type="EMBL" id="QSCO01000013">
    <property type="protein sequence ID" value="RGY06207.1"/>
    <property type="molecule type" value="Genomic_DNA"/>
</dbReference>